<reference evidence="2" key="1">
    <citation type="journal article" date="2019" name="Int. J. Syst. Evol. Microbiol.">
        <title>The Global Catalogue of Microorganisms (GCM) 10K type strain sequencing project: providing services to taxonomists for standard genome sequencing and annotation.</title>
        <authorList>
            <consortium name="The Broad Institute Genomics Platform"/>
            <consortium name="The Broad Institute Genome Sequencing Center for Infectious Disease"/>
            <person name="Wu L."/>
            <person name="Ma J."/>
        </authorList>
    </citation>
    <scope>NUCLEOTIDE SEQUENCE [LARGE SCALE GENOMIC DNA]</scope>
    <source>
        <strain evidence="2">JCM 31404</strain>
    </source>
</reference>
<proteinExistence type="predicted"/>
<gene>
    <name evidence="1" type="ORF">GCM10008959_25710</name>
</gene>
<organism evidence="1 2">
    <name type="scientific">Deinococcus seoulensis</name>
    <dbReference type="NCBI Taxonomy" id="1837379"/>
    <lineage>
        <taxon>Bacteria</taxon>
        <taxon>Thermotogati</taxon>
        <taxon>Deinococcota</taxon>
        <taxon>Deinococci</taxon>
        <taxon>Deinococcales</taxon>
        <taxon>Deinococcaceae</taxon>
        <taxon>Deinococcus</taxon>
    </lineage>
</organism>
<evidence type="ECO:0000313" key="1">
    <source>
        <dbReference type="EMBL" id="GGR62551.1"/>
    </source>
</evidence>
<evidence type="ECO:0000313" key="2">
    <source>
        <dbReference type="Proteomes" id="UP000634308"/>
    </source>
</evidence>
<dbReference type="EMBL" id="BMQM01000017">
    <property type="protein sequence ID" value="GGR62551.1"/>
    <property type="molecule type" value="Genomic_DNA"/>
</dbReference>
<name>A0ABQ2RW15_9DEIO</name>
<accession>A0ABQ2RW15</accession>
<dbReference type="Proteomes" id="UP000634308">
    <property type="component" value="Unassembled WGS sequence"/>
</dbReference>
<keyword evidence="2" id="KW-1185">Reference proteome</keyword>
<sequence length="152" mass="16382">MTTHDATEPATYLTITTEHLLRLDAAYPAARWWLKANDEGDWAGPVLNPMTALDHAAQAWGMTAQQVAATLDEPVIGVMYEDLIGLIQQDLLVKEGLDGSAAAAVTAHLIDQLREIDGARDSEALLYGFRVVFEPGADGRLRVMAPPAEVSA</sequence>
<comment type="caution">
    <text evidence="1">The sequence shown here is derived from an EMBL/GenBank/DDBJ whole genome shotgun (WGS) entry which is preliminary data.</text>
</comment>
<protein>
    <submittedName>
        <fullName evidence="1">Uncharacterized protein</fullName>
    </submittedName>
</protein>
<dbReference type="RefSeq" id="WP_189065396.1">
    <property type="nucleotide sequence ID" value="NZ_BMQM01000017.1"/>
</dbReference>